<evidence type="ECO:0000313" key="3">
    <source>
        <dbReference type="Proteomes" id="UP000269721"/>
    </source>
</evidence>
<feature type="compositionally biased region" description="Acidic residues" evidence="1">
    <location>
        <begin position="82"/>
        <end position="96"/>
    </location>
</feature>
<dbReference type="Proteomes" id="UP000269721">
    <property type="component" value="Unassembled WGS sequence"/>
</dbReference>
<feature type="region of interest" description="Disordered" evidence="1">
    <location>
        <begin position="76"/>
        <end position="141"/>
    </location>
</feature>
<evidence type="ECO:0000313" key="2">
    <source>
        <dbReference type="EMBL" id="RKO86022.1"/>
    </source>
</evidence>
<dbReference type="EMBL" id="KZ998544">
    <property type="protein sequence ID" value="RKO86022.1"/>
    <property type="molecule type" value="Genomic_DNA"/>
</dbReference>
<name>A0A4P9W2P5_9FUNG</name>
<reference evidence="3" key="1">
    <citation type="journal article" date="2018" name="Nat. Microbiol.">
        <title>Leveraging single-cell genomics to expand the fungal tree of life.</title>
        <authorList>
            <person name="Ahrendt S.R."/>
            <person name="Quandt C.A."/>
            <person name="Ciobanu D."/>
            <person name="Clum A."/>
            <person name="Salamov A."/>
            <person name="Andreopoulos B."/>
            <person name="Cheng J.F."/>
            <person name="Woyke T."/>
            <person name="Pelin A."/>
            <person name="Henrissat B."/>
            <person name="Reynolds N.K."/>
            <person name="Benny G.L."/>
            <person name="Smith M.E."/>
            <person name="James T.Y."/>
            <person name="Grigoriev I.V."/>
        </authorList>
    </citation>
    <scope>NUCLEOTIDE SEQUENCE [LARGE SCALE GENOMIC DNA]</scope>
</reference>
<gene>
    <name evidence="2" type="ORF">BDK51DRAFT_28353</name>
</gene>
<keyword evidence="3" id="KW-1185">Reference proteome</keyword>
<proteinExistence type="predicted"/>
<organism evidence="2 3">
    <name type="scientific">Blyttiomyces helicus</name>
    <dbReference type="NCBI Taxonomy" id="388810"/>
    <lineage>
        <taxon>Eukaryota</taxon>
        <taxon>Fungi</taxon>
        <taxon>Fungi incertae sedis</taxon>
        <taxon>Chytridiomycota</taxon>
        <taxon>Chytridiomycota incertae sedis</taxon>
        <taxon>Chytridiomycetes</taxon>
        <taxon>Chytridiomycetes incertae sedis</taxon>
        <taxon>Blyttiomyces</taxon>
    </lineage>
</organism>
<evidence type="ECO:0000256" key="1">
    <source>
        <dbReference type="SAM" id="MobiDB-lite"/>
    </source>
</evidence>
<protein>
    <submittedName>
        <fullName evidence="2">Uncharacterized protein</fullName>
    </submittedName>
</protein>
<feature type="compositionally biased region" description="Basic and acidic residues" evidence="1">
    <location>
        <begin position="109"/>
        <end position="141"/>
    </location>
</feature>
<feature type="non-terminal residue" evidence="2">
    <location>
        <position position="1"/>
    </location>
</feature>
<accession>A0A4P9W2P5</accession>
<dbReference type="AlphaFoldDB" id="A0A4P9W2P5"/>
<sequence>LLDALPADRPRTWQLPESAVPAPRGGVLPMGISMDVRDRFFAAKSAHSTRKTHGQFMWDLVSFSGGPKMLPARIDVDPDMEKEMDEEGMNAEEDKSEQEVFSDVYEETGPEKEQPEQEKPENEKPENEKPEKERKKVAMTEAERELAALQREIDEARLEIELREKREELAALKKRLAELRN</sequence>